<gene>
    <name evidence="1" type="ORF">GCM10012289_28010</name>
</gene>
<name>A0A917YY35_9ACTN</name>
<dbReference type="AlphaFoldDB" id="A0A917YY35"/>
<keyword evidence="2" id="KW-1185">Reference proteome</keyword>
<dbReference type="EMBL" id="BMNH01000006">
    <property type="protein sequence ID" value="GGO68679.1"/>
    <property type="molecule type" value="Genomic_DNA"/>
</dbReference>
<reference evidence="1" key="1">
    <citation type="journal article" date="2014" name="Int. J. Syst. Evol. Microbiol.">
        <title>Complete genome sequence of Corynebacterium casei LMG S-19264T (=DSM 44701T), isolated from a smear-ripened cheese.</title>
        <authorList>
            <consortium name="US DOE Joint Genome Institute (JGI-PGF)"/>
            <person name="Walter F."/>
            <person name="Albersmeier A."/>
            <person name="Kalinowski J."/>
            <person name="Ruckert C."/>
        </authorList>
    </citation>
    <scope>NUCLEOTIDE SEQUENCE</scope>
    <source>
        <strain evidence="1">CGMCC 4.7368</strain>
    </source>
</reference>
<evidence type="ECO:0000313" key="2">
    <source>
        <dbReference type="Proteomes" id="UP000646523"/>
    </source>
</evidence>
<sequence length="98" mass="10943">MSGQGFSVDPYFLRRESAVMRERHTEIDDVSKRLRRAFDRDRATLGQDAYGAELSKHLPQMEETIFSAIASYLDGIKATGDGLAANAITYESAVWPSE</sequence>
<organism evidence="1 2">
    <name type="scientific">Nonomuraea cavernae</name>
    <dbReference type="NCBI Taxonomy" id="2045107"/>
    <lineage>
        <taxon>Bacteria</taxon>
        <taxon>Bacillati</taxon>
        <taxon>Actinomycetota</taxon>
        <taxon>Actinomycetes</taxon>
        <taxon>Streptosporangiales</taxon>
        <taxon>Streptosporangiaceae</taxon>
        <taxon>Nonomuraea</taxon>
    </lineage>
</organism>
<comment type="caution">
    <text evidence="1">The sequence shown here is derived from an EMBL/GenBank/DDBJ whole genome shotgun (WGS) entry which is preliminary data.</text>
</comment>
<protein>
    <submittedName>
        <fullName evidence="1">Uncharacterized protein</fullName>
    </submittedName>
</protein>
<evidence type="ECO:0000313" key="1">
    <source>
        <dbReference type="EMBL" id="GGO68679.1"/>
    </source>
</evidence>
<dbReference type="RefSeq" id="WP_189124492.1">
    <property type="nucleotide sequence ID" value="NZ_BMNH01000006.1"/>
</dbReference>
<dbReference type="Proteomes" id="UP000646523">
    <property type="component" value="Unassembled WGS sequence"/>
</dbReference>
<accession>A0A917YY35</accession>
<proteinExistence type="predicted"/>
<reference evidence="1" key="2">
    <citation type="submission" date="2020-09" db="EMBL/GenBank/DDBJ databases">
        <authorList>
            <person name="Sun Q."/>
            <person name="Zhou Y."/>
        </authorList>
    </citation>
    <scope>NUCLEOTIDE SEQUENCE</scope>
    <source>
        <strain evidence="1">CGMCC 4.7368</strain>
    </source>
</reference>